<name>A0AB38GFI5_MYCMC</name>
<reference evidence="2 3" key="1">
    <citation type="submission" date="2018-05" db="EMBL/GenBank/DDBJ databases">
        <authorList>
            <person name="Falquet L."/>
            <person name="Falquet L."/>
        </authorList>
    </citation>
    <scope>NUCLEOTIDE SEQUENCE [LARGE SCALE GENOMIC DNA]</scope>
    <source>
        <strain evidence="2 3">GM12</strain>
    </source>
</reference>
<gene>
    <name evidence="2" type="ORF">MMC68T_00738</name>
</gene>
<dbReference type="Proteomes" id="UP000290347">
    <property type="component" value="Chromosome"/>
</dbReference>
<feature type="transmembrane region" description="Helical" evidence="1">
    <location>
        <begin position="6"/>
        <end position="24"/>
    </location>
</feature>
<keyword evidence="1" id="KW-1133">Transmembrane helix</keyword>
<keyword evidence="1" id="KW-0472">Membrane</keyword>
<keyword evidence="1" id="KW-0812">Transmembrane</keyword>
<accession>A0AB38GFI5</accession>
<organism evidence="2 3">
    <name type="scientific">Mycoplasma mycoides subsp. capri</name>
    <dbReference type="NCBI Taxonomy" id="40477"/>
    <lineage>
        <taxon>Bacteria</taxon>
        <taxon>Bacillati</taxon>
        <taxon>Mycoplasmatota</taxon>
        <taxon>Mollicutes</taxon>
        <taxon>Mycoplasmataceae</taxon>
        <taxon>Mycoplasma</taxon>
    </lineage>
</organism>
<sequence>MAKNNLLITLGAIIGLMMCVDMGSPINKKRSYIY</sequence>
<proteinExistence type="predicted"/>
<protein>
    <submittedName>
        <fullName evidence="2">PTS fructose specific IIB subunit family protein</fullName>
    </submittedName>
</protein>
<evidence type="ECO:0000313" key="3">
    <source>
        <dbReference type="Proteomes" id="UP000290347"/>
    </source>
</evidence>
<evidence type="ECO:0000256" key="1">
    <source>
        <dbReference type="SAM" id="Phobius"/>
    </source>
</evidence>
<dbReference type="EMBL" id="LS483515">
    <property type="protein sequence ID" value="SRX72000.1"/>
    <property type="molecule type" value="Genomic_DNA"/>
</dbReference>
<dbReference type="AlphaFoldDB" id="A0AB38GFI5"/>
<evidence type="ECO:0000313" key="2">
    <source>
        <dbReference type="EMBL" id="SRX72000.1"/>
    </source>
</evidence>